<evidence type="ECO:0000313" key="3">
    <source>
        <dbReference type="Proteomes" id="UP000224006"/>
    </source>
</evidence>
<reference evidence="2 3" key="1">
    <citation type="submission" date="2017-09" db="EMBL/GenBank/DDBJ databases">
        <title>Genome sequencing of Besnoitia besnoiti strain Bb-Ger1.</title>
        <authorList>
            <person name="Schares G."/>
            <person name="Venepally P."/>
            <person name="Lorenzi H.A."/>
        </authorList>
    </citation>
    <scope>NUCLEOTIDE SEQUENCE [LARGE SCALE GENOMIC DNA]</scope>
    <source>
        <strain evidence="2 3">Bb-Ger1</strain>
    </source>
</reference>
<accession>A0A2A9MKZ0</accession>
<feature type="compositionally biased region" description="Basic residues" evidence="1">
    <location>
        <begin position="93"/>
        <end position="104"/>
    </location>
</feature>
<dbReference type="GO" id="GO:0007076">
    <property type="term" value="P:mitotic chromosome condensation"/>
    <property type="evidence" value="ECO:0007669"/>
    <property type="project" value="TreeGrafter"/>
</dbReference>
<feature type="compositionally biased region" description="Basic and acidic residues" evidence="1">
    <location>
        <begin position="352"/>
        <end position="372"/>
    </location>
</feature>
<evidence type="ECO:0008006" key="4">
    <source>
        <dbReference type="Google" id="ProtNLM"/>
    </source>
</evidence>
<feature type="compositionally biased region" description="Polar residues" evidence="1">
    <location>
        <begin position="242"/>
        <end position="261"/>
    </location>
</feature>
<feature type="compositionally biased region" description="Low complexity" evidence="1">
    <location>
        <begin position="21"/>
        <end position="39"/>
    </location>
</feature>
<dbReference type="GO" id="GO:0000785">
    <property type="term" value="C:chromatin"/>
    <property type="evidence" value="ECO:0007669"/>
    <property type="project" value="TreeGrafter"/>
</dbReference>
<feature type="compositionally biased region" description="Polar residues" evidence="1">
    <location>
        <begin position="277"/>
        <end position="286"/>
    </location>
</feature>
<dbReference type="RefSeq" id="XP_029222638.1">
    <property type="nucleotide sequence ID" value="XM_029359725.1"/>
</dbReference>
<dbReference type="VEuPathDB" id="ToxoDB:BESB_009710"/>
<dbReference type="PANTHER" id="PTHR43941:SF1">
    <property type="entry name" value="STRUCTURAL MAINTENANCE OF CHROMOSOMES PROTEIN 2"/>
    <property type="match status" value="1"/>
</dbReference>
<dbReference type="OrthoDB" id="331589at2759"/>
<organism evidence="2 3">
    <name type="scientific">Besnoitia besnoiti</name>
    <name type="common">Apicomplexan protozoan</name>
    <dbReference type="NCBI Taxonomy" id="94643"/>
    <lineage>
        <taxon>Eukaryota</taxon>
        <taxon>Sar</taxon>
        <taxon>Alveolata</taxon>
        <taxon>Apicomplexa</taxon>
        <taxon>Conoidasida</taxon>
        <taxon>Coccidia</taxon>
        <taxon>Eucoccidiorida</taxon>
        <taxon>Eimeriorina</taxon>
        <taxon>Sarcocystidae</taxon>
        <taxon>Besnoitia</taxon>
    </lineage>
</organism>
<feature type="region of interest" description="Disordered" evidence="1">
    <location>
        <begin position="831"/>
        <end position="859"/>
    </location>
</feature>
<feature type="region of interest" description="Disordered" evidence="1">
    <location>
        <begin position="1"/>
        <end position="322"/>
    </location>
</feature>
<gene>
    <name evidence="2" type="ORF">BESB_009710</name>
</gene>
<dbReference type="GO" id="GO:0000796">
    <property type="term" value="C:condensin complex"/>
    <property type="evidence" value="ECO:0007669"/>
    <property type="project" value="TreeGrafter"/>
</dbReference>
<feature type="compositionally biased region" description="Polar residues" evidence="1">
    <location>
        <begin position="125"/>
        <end position="140"/>
    </location>
</feature>
<dbReference type="GO" id="GO:0003682">
    <property type="term" value="F:chromatin binding"/>
    <property type="evidence" value="ECO:0007669"/>
    <property type="project" value="TreeGrafter"/>
</dbReference>
<evidence type="ECO:0000313" key="2">
    <source>
        <dbReference type="EMBL" id="PFH38629.1"/>
    </source>
</evidence>
<comment type="caution">
    <text evidence="2">The sequence shown here is derived from an EMBL/GenBank/DDBJ whole genome shotgun (WGS) entry which is preliminary data.</text>
</comment>
<evidence type="ECO:0000256" key="1">
    <source>
        <dbReference type="SAM" id="MobiDB-lite"/>
    </source>
</evidence>
<sequence>MQPSPRRASQAKPTRAPPKLPSVSPWSSSESSDEQATPSAPAMQAERKRKGPPPLPSMPLPAGDAPVRDPSPMPDERRQPAVVDPGLDDAPVQRKKTAVVRKQSHLPASSALREDGAPPSPRPLRSQSAVRQAPSRQTSKQEPRVASLDGQSVDGGVTSPTRSLSPSRRSGASRKSPTKMASLASLASKVSMREDAPAKPSSPSQKAAPRGGGSPKKAAKEQPSKPSPKKLPPQSSGVGKMTTKSLMTRAVSQVSATSTRGSAKAKTGAGTPRTDPSRASSPSTGSGKRAENAAEKAARRSEEQRQKPKPARPFTGVREDDKLETMIKFAEKAVAGAKEQNDSGRKYSSRLKQLEESRDELQRKLQETRSEAEAEISELRKELAAKESALSVQNAARLHEAQQRVDDMERDLQNKIQRHADEKREAERARERLEKEIDDMRVQHKRDLAETARERQREVEKSEHKLQSMTDTIQSLSTSVAQLQEISDVSRSALQAMEERNKLVTAKLELLTKKDAEREKEMRKMMPTREAKRLAFRALQKGRAVEMIFHALSHANNTLFDKAWALAKMVEVSRLQQIVAHNKGVALASGIPAHSELLDQIVAPSNSRPSAARWMFSVFQGVVRLRLLSGFSALKGIMVESKREHTVRSLQDRFNEMRLNAYNDMVKRISATKIFCLLRILWMKSAYGCMFSLMTNAAGKKPMKNALSEASRYLEPAPTEPFAPDNFPFRVVSGEVQRVPLVGGPAVMGGKPLALGAYKNESFLNNDAPMAMQPYYYGQLPSVQRKRPQNVFIPMQEKPPIPTGYVGQGSYMDQQLTLGVPFSDLRGTQSTTFPVSHGTRLNVAPKNIPTGPYSPGSPGKIDEKASVFRMRTAQQDVQKRLWGGQNHELTASGLDRVVVGKPIS</sequence>
<dbReference type="EMBL" id="NWUJ01000001">
    <property type="protein sequence ID" value="PFH38629.1"/>
    <property type="molecule type" value="Genomic_DNA"/>
</dbReference>
<feature type="region of interest" description="Disordered" evidence="1">
    <location>
        <begin position="334"/>
        <end position="372"/>
    </location>
</feature>
<protein>
    <recommendedName>
        <fullName evidence="4">Tola protein</fullName>
    </recommendedName>
</protein>
<dbReference type="GeneID" id="40306033"/>
<proteinExistence type="predicted"/>
<dbReference type="PANTHER" id="PTHR43941">
    <property type="entry name" value="STRUCTURAL MAINTENANCE OF CHROMOSOMES PROTEIN 2"/>
    <property type="match status" value="1"/>
</dbReference>
<dbReference type="GO" id="GO:0000793">
    <property type="term" value="C:condensed chromosome"/>
    <property type="evidence" value="ECO:0007669"/>
    <property type="project" value="TreeGrafter"/>
</dbReference>
<keyword evidence="3" id="KW-1185">Reference proteome</keyword>
<dbReference type="Proteomes" id="UP000224006">
    <property type="component" value="Chromosome I"/>
</dbReference>
<dbReference type="KEGG" id="bbes:BESB_009710"/>
<feature type="compositionally biased region" description="Low complexity" evidence="1">
    <location>
        <begin position="158"/>
        <end position="170"/>
    </location>
</feature>
<feature type="compositionally biased region" description="Basic and acidic residues" evidence="1">
    <location>
        <begin position="288"/>
        <end position="306"/>
    </location>
</feature>
<name>A0A2A9MKZ0_BESBE</name>
<dbReference type="AlphaFoldDB" id="A0A2A9MKZ0"/>